<proteinExistence type="predicted"/>
<accession>A0ABR1Z2B9</accession>
<evidence type="ECO:0008006" key="4">
    <source>
        <dbReference type="Google" id="ProtNLM"/>
    </source>
</evidence>
<keyword evidence="3" id="KW-1185">Reference proteome</keyword>
<reference evidence="2 3" key="1">
    <citation type="submission" date="2024-04" db="EMBL/GenBank/DDBJ databases">
        <title>Phyllosticta paracitricarpa is synonymous to the EU quarantine fungus P. citricarpa based on phylogenomic analyses.</title>
        <authorList>
            <consortium name="Lawrence Berkeley National Laboratory"/>
            <person name="Van Ingen-Buijs V.A."/>
            <person name="Van Westerhoven A.C."/>
            <person name="Haridas S."/>
            <person name="Skiadas P."/>
            <person name="Martin F."/>
            <person name="Groenewald J.Z."/>
            <person name="Crous P.W."/>
            <person name="Seidl M.F."/>
        </authorList>
    </citation>
    <scope>NUCLEOTIDE SEQUENCE [LARGE SCALE GENOMIC DNA]</scope>
    <source>
        <strain evidence="2 3">CBS 123374</strain>
    </source>
</reference>
<organism evidence="2 3">
    <name type="scientific">Phyllosticta capitalensis</name>
    <dbReference type="NCBI Taxonomy" id="121624"/>
    <lineage>
        <taxon>Eukaryota</taxon>
        <taxon>Fungi</taxon>
        <taxon>Dikarya</taxon>
        <taxon>Ascomycota</taxon>
        <taxon>Pezizomycotina</taxon>
        <taxon>Dothideomycetes</taxon>
        <taxon>Dothideomycetes incertae sedis</taxon>
        <taxon>Botryosphaeriales</taxon>
        <taxon>Phyllostictaceae</taxon>
        <taxon>Phyllosticta</taxon>
    </lineage>
</organism>
<name>A0ABR1Z2B9_9PEZI</name>
<evidence type="ECO:0000313" key="3">
    <source>
        <dbReference type="Proteomes" id="UP001492380"/>
    </source>
</evidence>
<feature type="chain" id="PRO_5045122570" description="Secreted protein" evidence="1">
    <location>
        <begin position="17"/>
        <end position="74"/>
    </location>
</feature>
<comment type="caution">
    <text evidence="2">The sequence shown here is derived from an EMBL/GenBank/DDBJ whole genome shotgun (WGS) entry which is preliminary data.</text>
</comment>
<gene>
    <name evidence="2" type="ORF">HDK90DRAFT_471905</name>
</gene>
<dbReference type="EMBL" id="JBBWRZ010000001">
    <property type="protein sequence ID" value="KAK8246446.1"/>
    <property type="molecule type" value="Genomic_DNA"/>
</dbReference>
<evidence type="ECO:0000313" key="2">
    <source>
        <dbReference type="EMBL" id="KAK8246446.1"/>
    </source>
</evidence>
<evidence type="ECO:0000256" key="1">
    <source>
        <dbReference type="SAM" id="SignalP"/>
    </source>
</evidence>
<dbReference type="Proteomes" id="UP001492380">
    <property type="component" value="Unassembled WGS sequence"/>
</dbReference>
<keyword evidence="1" id="KW-0732">Signal</keyword>
<sequence>MFYCGILLLCCSRSMAERSGQEGEAGPKRASRSVSLGLAQLGSRQLPWLLLSLAIEGHQIRRRQRKSTGGQDRR</sequence>
<protein>
    <recommendedName>
        <fullName evidence="4">Secreted protein</fullName>
    </recommendedName>
</protein>
<feature type="signal peptide" evidence="1">
    <location>
        <begin position="1"/>
        <end position="16"/>
    </location>
</feature>